<evidence type="ECO:0000313" key="2">
    <source>
        <dbReference type="EMBL" id="KAH9317945.1"/>
    </source>
</evidence>
<dbReference type="EMBL" id="JAHRHJ020000004">
    <property type="protein sequence ID" value="KAH9317945.1"/>
    <property type="molecule type" value="Genomic_DNA"/>
</dbReference>
<organism evidence="2 3">
    <name type="scientific">Taxus chinensis</name>
    <name type="common">Chinese yew</name>
    <name type="synonym">Taxus wallichiana var. chinensis</name>
    <dbReference type="NCBI Taxonomy" id="29808"/>
    <lineage>
        <taxon>Eukaryota</taxon>
        <taxon>Viridiplantae</taxon>
        <taxon>Streptophyta</taxon>
        <taxon>Embryophyta</taxon>
        <taxon>Tracheophyta</taxon>
        <taxon>Spermatophyta</taxon>
        <taxon>Pinopsida</taxon>
        <taxon>Pinidae</taxon>
        <taxon>Conifers II</taxon>
        <taxon>Cupressales</taxon>
        <taxon>Taxaceae</taxon>
        <taxon>Taxus</taxon>
    </lineage>
</organism>
<dbReference type="InterPro" id="IPR036397">
    <property type="entry name" value="RNaseH_sf"/>
</dbReference>
<dbReference type="AlphaFoldDB" id="A0AA38LDQ8"/>
<dbReference type="GO" id="GO:0003676">
    <property type="term" value="F:nucleic acid binding"/>
    <property type="evidence" value="ECO:0007669"/>
    <property type="project" value="InterPro"/>
</dbReference>
<gene>
    <name evidence="2" type="ORF">KI387_019714</name>
</gene>
<evidence type="ECO:0000259" key="1">
    <source>
        <dbReference type="PROSITE" id="PS50994"/>
    </source>
</evidence>
<dbReference type="SUPFAM" id="SSF53098">
    <property type="entry name" value="Ribonuclease H-like"/>
    <property type="match status" value="1"/>
</dbReference>
<feature type="domain" description="Integrase catalytic" evidence="1">
    <location>
        <begin position="38"/>
        <end position="99"/>
    </location>
</feature>
<evidence type="ECO:0000313" key="3">
    <source>
        <dbReference type="Proteomes" id="UP000824469"/>
    </source>
</evidence>
<name>A0AA38LDQ8_TAXCH</name>
<dbReference type="Gene3D" id="3.30.420.10">
    <property type="entry name" value="Ribonuclease H-like superfamily/Ribonuclease H"/>
    <property type="match status" value="1"/>
</dbReference>
<feature type="non-terminal residue" evidence="2">
    <location>
        <position position="99"/>
    </location>
</feature>
<dbReference type="InterPro" id="IPR012337">
    <property type="entry name" value="RNaseH-like_sf"/>
</dbReference>
<accession>A0AA38LDQ8</accession>
<dbReference type="InterPro" id="IPR052160">
    <property type="entry name" value="Gypsy_RT_Integrase-like"/>
</dbReference>
<proteinExistence type="predicted"/>
<comment type="caution">
    <text evidence="2">The sequence shown here is derived from an EMBL/GenBank/DDBJ whole genome shotgun (WGS) entry which is preliminary data.</text>
</comment>
<dbReference type="PANTHER" id="PTHR47266">
    <property type="entry name" value="ENDONUCLEASE-RELATED"/>
    <property type="match status" value="1"/>
</dbReference>
<dbReference type="Proteomes" id="UP000824469">
    <property type="component" value="Unassembled WGS sequence"/>
</dbReference>
<dbReference type="InterPro" id="IPR001584">
    <property type="entry name" value="Integrase_cat-core"/>
</dbReference>
<sequence>YYWPNFFRDASKWVDKCEAYQTFVEGPKLASLPLKPVVSEEPFQKWGLDFIETLNPPLIAGHTHVLIAIDYFTQWVEAIPVNSTTSEVVCNFIKENILV</sequence>
<dbReference type="PROSITE" id="PS50994">
    <property type="entry name" value="INTEGRASE"/>
    <property type="match status" value="1"/>
</dbReference>
<dbReference type="GO" id="GO:0015074">
    <property type="term" value="P:DNA integration"/>
    <property type="evidence" value="ECO:0007669"/>
    <property type="project" value="InterPro"/>
</dbReference>
<feature type="non-terminal residue" evidence="2">
    <location>
        <position position="1"/>
    </location>
</feature>
<reference evidence="2 3" key="1">
    <citation type="journal article" date="2021" name="Nat. Plants">
        <title>The Taxus genome provides insights into paclitaxel biosynthesis.</title>
        <authorList>
            <person name="Xiong X."/>
            <person name="Gou J."/>
            <person name="Liao Q."/>
            <person name="Li Y."/>
            <person name="Zhou Q."/>
            <person name="Bi G."/>
            <person name="Li C."/>
            <person name="Du R."/>
            <person name="Wang X."/>
            <person name="Sun T."/>
            <person name="Guo L."/>
            <person name="Liang H."/>
            <person name="Lu P."/>
            <person name="Wu Y."/>
            <person name="Zhang Z."/>
            <person name="Ro D.K."/>
            <person name="Shang Y."/>
            <person name="Huang S."/>
            <person name="Yan J."/>
        </authorList>
    </citation>
    <scope>NUCLEOTIDE SEQUENCE [LARGE SCALE GENOMIC DNA]</scope>
    <source>
        <strain evidence="2">Ta-2019</strain>
    </source>
</reference>
<protein>
    <recommendedName>
        <fullName evidence="1">Integrase catalytic domain-containing protein</fullName>
    </recommendedName>
</protein>
<keyword evidence="3" id="KW-1185">Reference proteome</keyword>